<keyword evidence="5" id="KW-0372">Hormone</keyword>
<proteinExistence type="inferred from homology"/>
<comment type="similarity">
    <text evidence="2">Belongs to the C-terminally encoded plant signaling peptide (CEP) family.</text>
</comment>
<reference evidence="11" key="1">
    <citation type="journal article" date="2013" name="Science">
        <title>The Amborella genome and the evolution of flowering plants.</title>
        <authorList>
            <consortium name="Amborella Genome Project"/>
        </authorList>
    </citation>
    <scope>NUCLEOTIDE SEQUENCE [LARGE SCALE GENOMIC DNA]</scope>
</reference>
<dbReference type="GO" id="GO:0048046">
    <property type="term" value="C:apoplast"/>
    <property type="evidence" value="ECO:0007669"/>
    <property type="project" value="UniProtKB-SubCell"/>
</dbReference>
<evidence type="ECO:0000256" key="9">
    <source>
        <dbReference type="SAM" id="SignalP"/>
    </source>
</evidence>
<dbReference type="GO" id="GO:0005179">
    <property type="term" value="F:hormone activity"/>
    <property type="evidence" value="ECO:0000318"/>
    <property type="project" value="GO_Central"/>
</dbReference>
<name>W1NUN6_AMBTC</name>
<comment type="subcellular location">
    <subcellularLocation>
        <location evidence="1">Secreted</location>
        <location evidence="1">Extracellular space</location>
        <location evidence="1">Apoplast</location>
    </subcellularLocation>
</comment>
<keyword evidence="6 9" id="KW-0732">Signal</keyword>
<dbReference type="InterPro" id="IPR033250">
    <property type="entry name" value="CEP"/>
</dbReference>
<evidence type="ECO:0000256" key="6">
    <source>
        <dbReference type="ARBA" id="ARBA00022729"/>
    </source>
</evidence>
<keyword evidence="3" id="KW-0052">Apoplast</keyword>
<dbReference type="PANTHER" id="PTHR33348:SF3">
    <property type="entry name" value="PRECURSOR OF CEP1"/>
    <property type="match status" value="1"/>
</dbReference>
<organism evidence="10 11">
    <name type="scientific">Amborella trichopoda</name>
    <dbReference type="NCBI Taxonomy" id="13333"/>
    <lineage>
        <taxon>Eukaryota</taxon>
        <taxon>Viridiplantae</taxon>
        <taxon>Streptophyta</taxon>
        <taxon>Embryophyta</taxon>
        <taxon>Tracheophyta</taxon>
        <taxon>Spermatophyta</taxon>
        <taxon>Magnoliopsida</taxon>
        <taxon>Amborellales</taxon>
        <taxon>Amborellaceae</taxon>
        <taxon>Amborella</taxon>
    </lineage>
</organism>
<keyword evidence="4" id="KW-0964">Secreted</keyword>
<dbReference type="GO" id="GO:0005576">
    <property type="term" value="C:extracellular region"/>
    <property type="evidence" value="ECO:0000318"/>
    <property type="project" value="GO_Central"/>
</dbReference>
<evidence type="ECO:0000256" key="1">
    <source>
        <dbReference type="ARBA" id="ARBA00004271"/>
    </source>
</evidence>
<dbReference type="Gramene" id="ERM99307">
    <property type="protein sequence ID" value="ERM99307"/>
    <property type="gene ID" value="AMTR_s00240p00014450"/>
</dbReference>
<dbReference type="GO" id="GO:1902025">
    <property type="term" value="P:nitrate import"/>
    <property type="evidence" value="ECO:0000318"/>
    <property type="project" value="GO_Central"/>
</dbReference>
<dbReference type="Proteomes" id="UP000017836">
    <property type="component" value="Unassembled WGS sequence"/>
</dbReference>
<dbReference type="HOGENOM" id="CLU_119235_1_0_1"/>
<keyword evidence="7" id="KW-0379">Hydroxylation</keyword>
<feature type="chain" id="PRO_5004807482" evidence="9">
    <location>
        <begin position="36"/>
        <end position="150"/>
    </location>
</feature>
<dbReference type="GO" id="GO:1901371">
    <property type="term" value="P:regulation of leaf morphogenesis"/>
    <property type="evidence" value="ECO:0000318"/>
    <property type="project" value="GO_Central"/>
</dbReference>
<keyword evidence="11" id="KW-1185">Reference proteome</keyword>
<evidence type="ECO:0000256" key="3">
    <source>
        <dbReference type="ARBA" id="ARBA00022523"/>
    </source>
</evidence>
<dbReference type="EMBL" id="KI395036">
    <property type="protein sequence ID" value="ERM99307.1"/>
    <property type="molecule type" value="Genomic_DNA"/>
</dbReference>
<dbReference type="GO" id="GO:2000280">
    <property type="term" value="P:regulation of root development"/>
    <property type="evidence" value="ECO:0000318"/>
    <property type="project" value="GO_Central"/>
</dbReference>
<evidence type="ECO:0000313" key="10">
    <source>
        <dbReference type="EMBL" id="ERM99307.1"/>
    </source>
</evidence>
<accession>W1NUN6</accession>
<dbReference type="GO" id="GO:0048364">
    <property type="term" value="P:root development"/>
    <property type="evidence" value="ECO:0007669"/>
    <property type="project" value="InterPro"/>
</dbReference>
<evidence type="ECO:0000256" key="5">
    <source>
        <dbReference type="ARBA" id="ARBA00022702"/>
    </source>
</evidence>
<feature type="region of interest" description="Disordered" evidence="8">
    <location>
        <begin position="62"/>
        <end position="134"/>
    </location>
</feature>
<feature type="compositionally biased region" description="Basic and acidic residues" evidence="8">
    <location>
        <begin position="87"/>
        <end position="96"/>
    </location>
</feature>
<dbReference type="GO" id="GO:0006995">
    <property type="term" value="P:cellular response to nitrogen starvation"/>
    <property type="evidence" value="ECO:0007669"/>
    <property type="project" value="UniProtKB-ARBA"/>
</dbReference>
<sequence>MASSSILILNNMTWVHALFPLLLLVSLTTLHFSEGRNVVALDQKLSNQATVVATVEFVEDDFRPTDPHHSSGVGHDTPPPGAEFVVDDFRPTDPGHSHGVGHDTPPPGADFVVDDFRPTDPGLSPGVGHDTPPPNVNFVVDDFSSHSLQS</sequence>
<evidence type="ECO:0000256" key="4">
    <source>
        <dbReference type="ARBA" id="ARBA00022525"/>
    </source>
</evidence>
<dbReference type="PANTHER" id="PTHR33348">
    <property type="entry name" value="PRECURSOR OF CEP5"/>
    <property type="match status" value="1"/>
</dbReference>
<evidence type="ECO:0000256" key="7">
    <source>
        <dbReference type="ARBA" id="ARBA00023278"/>
    </source>
</evidence>
<evidence type="ECO:0000313" key="11">
    <source>
        <dbReference type="Proteomes" id="UP000017836"/>
    </source>
</evidence>
<protein>
    <submittedName>
        <fullName evidence="10">Uncharacterized protein</fullName>
    </submittedName>
</protein>
<evidence type="ECO:0000256" key="2">
    <source>
        <dbReference type="ARBA" id="ARBA00008963"/>
    </source>
</evidence>
<evidence type="ECO:0000256" key="8">
    <source>
        <dbReference type="SAM" id="MobiDB-lite"/>
    </source>
</evidence>
<gene>
    <name evidence="10" type="ORF">AMTR_s00240p00014450</name>
</gene>
<dbReference type="AlphaFoldDB" id="W1NUN6"/>
<feature type="signal peptide" evidence="9">
    <location>
        <begin position="1"/>
        <end position="35"/>
    </location>
</feature>